<dbReference type="Gene3D" id="3.30.565.10">
    <property type="entry name" value="Histidine kinase-like ATPase, C-terminal domain"/>
    <property type="match status" value="1"/>
</dbReference>
<keyword evidence="7" id="KW-0067">ATP-binding</keyword>
<evidence type="ECO:0000313" key="11">
    <source>
        <dbReference type="EMBL" id="TDD17983.1"/>
    </source>
</evidence>
<keyword evidence="9" id="KW-0812">Transmembrane</keyword>
<evidence type="ECO:0000256" key="3">
    <source>
        <dbReference type="ARBA" id="ARBA00022553"/>
    </source>
</evidence>
<dbReference type="OrthoDB" id="3288457at2"/>
<dbReference type="RefSeq" id="WP_132512527.1">
    <property type="nucleotide sequence ID" value="NZ_SMKP01000078.1"/>
</dbReference>
<keyword evidence="3" id="KW-0597">Phosphoprotein</keyword>
<protein>
    <recommendedName>
        <fullName evidence="2">histidine kinase</fullName>
        <ecNumber evidence="2">2.7.13.3</ecNumber>
    </recommendedName>
</protein>
<dbReference type="SUPFAM" id="SSF55874">
    <property type="entry name" value="ATPase domain of HSP90 chaperone/DNA topoisomerase II/histidine kinase"/>
    <property type="match status" value="1"/>
</dbReference>
<evidence type="ECO:0000256" key="8">
    <source>
        <dbReference type="ARBA" id="ARBA00023012"/>
    </source>
</evidence>
<keyword evidence="4" id="KW-0808">Transferase</keyword>
<evidence type="ECO:0000256" key="4">
    <source>
        <dbReference type="ARBA" id="ARBA00022679"/>
    </source>
</evidence>
<evidence type="ECO:0000256" key="1">
    <source>
        <dbReference type="ARBA" id="ARBA00000085"/>
    </source>
</evidence>
<keyword evidence="8" id="KW-0902">Two-component regulatory system</keyword>
<dbReference type="Proteomes" id="UP000294543">
    <property type="component" value="Unassembled WGS sequence"/>
</dbReference>
<evidence type="ECO:0000313" key="12">
    <source>
        <dbReference type="Proteomes" id="UP000294543"/>
    </source>
</evidence>
<name>A0A4R4WN13_9ACTN</name>
<dbReference type="AlphaFoldDB" id="A0A4R4WN13"/>
<evidence type="ECO:0000256" key="9">
    <source>
        <dbReference type="SAM" id="Phobius"/>
    </source>
</evidence>
<keyword evidence="9" id="KW-0472">Membrane</keyword>
<dbReference type="EC" id="2.7.13.3" evidence="2"/>
<sequence>MSDRVRHGARWVLAFDAEGAGLALPLRSAVTLPLVGALGVVLAAIVWHTLLDDYGVRNVTAGTLGLATAIALVVSRFRPRAAWWLSLVAAVAAAVTSHAQLDGMVWPAPVLGAHVSVLGLVGFGAGRVLLVEMWLGTLAAGVVLWAGLPGEQALVSLMDMSLLSGMVLITVGALGGHREALRRVALADQKALAEQTRSALLEERARIARELHDVVAHHMSVVAVQAEAAPYRVTDPPPELARSFATIRSSAVEALTELHRILDLLRNGTDEASPQPTLDRLGELVGRLRAAGTPVTMRVDGERRPLPPGVELSAYRIVQEALSNALQHAPGARVGVEVAYEPGELHIRVENDP</sequence>
<feature type="transmembrane region" description="Helical" evidence="9">
    <location>
        <begin position="130"/>
        <end position="148"/>
    </location>
</feature>
<keyword evidence="12" id="KW-1185">Reference proteome</keyword>
<feature type="domain" description="Signal transduction histidine kinase subgroup 3 dimerisation and phosphoacceptor" evidence="10">
    <location>
        <begin position="203"/>
        <end position="268"/>
    </location>
</feature>
<comment type="catalytic activity">
    <reaction evidence="1">
        <text>ATP + protein L-histidine = ADP + protein N-phospho-L-histidine.</text>
        <dbReference type="EC" id="2.7.13.3"/>
    </reaction>
</comment>
<accession>A0A4R4WN13</accession>
<gene>
    <name evidence="11" type="ORF">E1294_26145</name>
</gene>
<evidence type="ECO:0000256" key="5">
    <source>
        <dbReference type="ARBA" id="ARBA00022741"/>
    </source>
</evidence>
<evidence type="ECO:0000256" key="2">
    <source>
        <dbReference type="ARBA" id="ARBA00012438"/>
    </source>
</evidence>
<evidence type="ECO:0000259" key="10">
    <source>
        <dbReference type="Pfam" id="PF07730"/>
    </source>
</evidence>
<dbReference type="GO" id="GO:0000155">
    <property type="term" value="F:phosphorelay sensor kinase activity"/>
    <property type="evidence" value="ECO:0007669"/>
    <property type="project" value="InterPro"/>
</dbReference>
<dbReference type="GO" id="GO:0005524">
    <property type="term" value="F:ATP binding"/>
    <property type="evidence" value="ECO:0007669"/>
    <property type="project" value="UniProtKB-KW"/>
</dbReference>
<dbReference type="InterPro" id="IPR036890">
    <property type="entry name" value="HATPase_C_sf"/>
</dbReference>
<dbReference type="EMBL" id="SMKP01000078">
    <property type="protein sequence ID" value="TDD17983.1"/>
    <property type="molecule type" value="Genomic_DNA"/>
</dbReference>
<dbReference type="InterPro" id="IPR011712">
    <property type="entry name" value="Sig_transdc_His_kin_sub3_dim/P"/>
</dbReference>
<reference evidence="11 12" key="1">
    <citation type="submission" date="2019-03" db="EMBL/GenBank/DDBJ databases">
        <title>Draft genome sequences of novel Actinobacteria.</title>
        <authorList>
            <person name="Sahin N."/>
            <person name="Ay H."/>
            <person name="Saygin H."/>
        </authorList>
    </citation>
    <scope>NUCLEOTIDE SEQUENCE [LARGE SCALE GENOMIC DNA]</scope>
    <source>
        <strain evidence="11 12">KC712</strain>
    </source>
</reference>
<dbReference type="GO" id="GO:0046983">
    <property type="term" value="F:protein dimerization activity"/>
    <property type="evidence" value="ECO:0007669"/>
    <property type="project" value="InterPro"/>
</dbReference>
<dbReference type="Pfam" id="PF07730">
    <property type="entry name" value="HisKA_3"/>
    <property type="match status" value="1"/>
</dbReference>
<feature type="transmembrane region" description="Helical" evidence="9">
    <location>
        <begin position="154"/>
        <end position="174"/>
    </location>
</feature>
<feature type="transmembrane region" description="Helical" evidence="9">
    <location>
        <begin position="56"/>
        <end position="74"/>
    </location>
</feature>
<organism evidence="11 12">
    <name type="scientific">Nonomuraea diastatica</name>
    <dbReference type="NCBI Taxonomy" id="1848329"/>
    <lineage>
        <taxon>Bacteria</taxon>
        <taxon>Bacillati</taxon>
        <taxon>Actinomycetota</taxon>
        <taxon>Actinomycetes</taxon>
        <taxon>Streptosporangiales</taxon>
        <taxon>Streptosporangiaceae</taxon>
        <taxon>Nonomuraea</taxon>
    </lineage>
</organism>
<feature type="transmembrane region" description="Helical" evidence="9">
    <location>
        <begin position="81"/>
        <end position="99"/>
    </location>
</feature>
<feature type="non-terminal residue" evidence="11">
    <location>
        <position position="353"/>
    </location>
</feature>
<keyword evidence="6 11" id="KW-0418">Kinase</keyword>
<evidence type="ECO:0000256" key="7">
    <source>
        <dbReference type="ARBA" id="ARBA00022840"/>
    </source>
</evidence>
<feature type="transmembrane region" description="Helical" evidence="9">
    <location>
        <begin position="30"/>
        <end position="50"/>
    </location>
</feature>
<evidence type="ECO:0000256" key="6">
    <source>
        <dbReference type="ARBA" id="ARBA00022777"/>
    </source>
</evidence>
<keyword evidence="9" id="KW-1133">Transmembrane helix</keyword>
<comment type="caution">
    <text evidence="11">The sequence shown here is derived from an EMBL/GenBank/DDBJ whole genome shotgun (WGS) entry which is preliminary data.</text>
</comment>
<dbReference type="PANTHER" id="PTHR24421">
    <property type="entry name" value="NITRATE/NITRITE SENSOR PROTEIN NARX-RELATED"/>
    <property type="match status" value="1"/>
</dbReference>
<dbReference type="InterPro" id="IPR050482">
    <property type="entry name" value="Sensor_HK_TwoCompSys"/>
</dbReference>
<keyword evidence="5" id="KW-0547">Nucleotide-binding</keyword>
<feature type="transmembrane region" description="Helical" evidence="9">
    <location>
        <begin position="105"/>
        <end position="123"/>
    </location>
</feature>
<dbReference type="PANTHER" id="PTHR24421:SF10">
    <property type="entry name" value="NITRATE_NITRITE SENSOR PROTEIN NARQ"/>
    <property type="match status" value="1"/>
</dbReference>
<proteinExistence type="predicted"/>
<dbReference type="Gene3D" id="1.20.5.1930">
    <property type="match status" value="1"/>
</dbReference>
<dbReference type="GO" id="GO:0016020">
    <property type="term" value="C:membrane"/>
    <property type="evidence" value="ECO:0007669"/>
    <property type="project" value="InterPro"/>
</dbReference>